<organism evidence="1 2">
    <name type="scientific">Candidatus Shapirobacteria bacterium CG09_land_8_20_14_0_10_39_12</name>
    <dbReference type="NCBI Taxonomy" id="1974885"/>
    <lineage>
        <taxon>Bacteria</taxon>
        <taxon>Candidatus Shapironibacteriota</taxon>
    </lineage>
</organism>
<accession>A0A2H0WSF4</accession>
<dbReference type="AlphaFoldDB" id="A0A2H0WSF4"/>
<proteinExistence type="predicted"/>
<protein>
    <submittedName>
        <fullName evidence="1">Uncharacterized protein</fullName>
    </submittedName>
</protein>
<sequence length="59" mass="6914">MTLDWCRQFPGLNQLLEKIFPLVHIMLTAGTAEKQNLILGKRELRKRPKLLMRNILKKG</sequence>
<dbReference type="EMBL" id="PEZI01000011">
    <property type="protein sequence ID" value="PIS14839.1"/>
    <property type="molecule type" value="Genomic_DNA"/>
</dbReference>
<reference evidence="2" key="1">
    <citation type="submission" date="2017-09" db="EMBL/GenBank/DDBJ databases">
        <title>Depth-based differentiation of microbial function through sediment-hosted aquifers and enrichment of novel symbionts in the deep terrestrial subsurface.</title>
        <authorList>
            <person name="Probst A.J."/>
            <person name="Ladd B."/>
            <person name="Jarett J.K."/>
            <person name="Geller-Mcgrath D.E."/>
            <person name="Sieber C.M.K."/>
            <person name="Emerson J.B."/>
            <person name="Anantharaman K."/>
            <person name="Thomas B.C."/>
            <person name="Malmstrom R."/>
            <person name="Stieglmeier M."/>
            <person name="Klingl A."/>
            <person name="Woyke T."/>
            <person name="Ryan C.M."/>
            <person name="Banfield J.F."/>
        </authorList>
    </citation>
    <scope>NUCLEOTIDE SEQUENCE [LARGE SCALE GENOMIC DNA]</scope>
</reference>
<comment type="caution">
    <text evidence="1">The sequence shown here is derived from an EMBL/GenBank/DDBJ whole genome shotgun (WGS) entry which is preliminary data.</text>
</comment>
<dbReference type="Proteomes" id="UP000230775">
    <property type="component" value="Unassembled WGS sequence"/>
</dbReference>
<name>A0A2H0WSF4_9BACT</name>
<gene>
    <name evidence="1" type="ORF">COT64_00500</name>
</gene>
<evidence type="ECO:0000313" key="2">
    <source>
        <dbReference type="Proteomes" id="UP000230775"/>
    </source>
</evidence>
<evidence type="ECO:0000313" key="1">
    <source>
        <dbReference type="EMBL" id="PIS14839.1"/>
    </source>
</evidence>